<evidence type="ECO:0000256" key="2">
    <source>
        <dbReference type="ARBA" id="ARBA00022448"/>
    </source>
</evidence>
<keyword evidence="4" id="KW-0769">Symport</keyword>
<dbReference type="PANTHER" id="PTHR11958:SF63">
    <property type="entry name" value="AMINO ACID TRANSPORTER"/>
    <property type="match status" value="1"/>
</dbReference>
<evidence type="ECO:0000313" key="9">
    <source>
        <dbReference type="EMBL" id="KGD62733.1"/>
    </source>
</evidence>
<gene>
    <name evidence="9" type="ORF">T9A_00053</name>
</gene>
<dbReference type="SUPFAM" id="SSF118215">
    <property type="entry name" value="Proton glutamate symport protein"/>
    <property type="match status" value="1"/>
</dbReference>
<feature type="transmembrane region" description="Helical" evidence="8">
    <location>
        <begin position="334"/>
        <end position="356"/>
    </location>
</feature>
<name>A0ABR4WGL1_9GAMM</name>
<keyword evidence="7" id="KW-0325">Glycoprotein</keyword>
<evidence type="ECO:0000256" key="6">
    <source>
        <dbReference type="ARBA" id="ARBA00023136"/>
    </source>
</evidence>
<feature type="transmembrane region" description="Helical" evidence="8">
    <location>
        <begin position="148"/>
        <end position="171"/>
    </location>
</feature>
<dbReference type="PRINTS" id="PR00173">
    <property type="entry name" value="EDTRNSPORT"/>
</dbReference>
<organism evidence="9 10">
    <name type="scientific">Alcanivorax jadensis T9</name>
    <dbReference type="NCBI Taxonomy" id="1177181"/>
    <lineage>
        <taxon>Bacteria</taxon>
        <taxon>Pseudomonadati</taxon>
        <taxon>Pseudomonadota</taxon>
        <taxon>Gammaproteobacteria</taxon>
        <taxon>Oceanospirillales</taxon>
        <taxon>Alcanivoracaceae</taxon>
        <taxon>Alcanivorax</taxon>
    </lineage>
</organism>
<feature type="transmembrane region" description="Helical" evidence="8">
    <location>
        <begin position="38"/>
        <end position="60"/>
    </location>
</feature>
<evidence type="ECO:0000256" key="5">
    <source>
        <dbReference type="ARBA" id="ARBA00022989"/>
    </source>
</evidence>
<evidence type="ECO:0000256" key="3">
    <source>
        <dbReference type="ARBA" id="ARBA00022692"/>
    </source>
</evidence>
<dbReference type="Gene3D" id="1.10.3860.10">
    <property type="entry name" value="Sodium:dicarboxylate symporter"/>
    <property type="match status" value="1"/>
</dbReference>
<dbReference type="Pfam" id="PF00375">
    <property type="entry name" value="SDF"/>
    <property type="match status" value="1"/>
</dbReference>
<keyword evidence="3 8" id="KW-0812">Transmembrane</keyword>
<keyword evidence="5 8" id="KW-1133">Transmembrane helix</keyword>
<sequence>MKLHHQIFIAMLAGALVGSLTSESTTLFGVPILAGYDLVGSLFINGLKMVVVPLIVTAIINGMTSVGDGNNLGRMGLKTVALYMTTTVVAVLIGLLTVNLFSPGVIDGQPARDLLGLASDTEAVLAGIEGRGAGDFTQILMQMLPPNLIAAAADGQMLGLIVFALLFGYFLRTERNDAGRSLRDLIEGIYQVVMKITMLVIRFTPLGVFALIAATVTRTGLDAIEPLAWFFASVVVALTLHAFVFMPALVFFLARRSPLRHIQAMTPALLTAFSSASSAATLPLTMECVQNRAGVSQRSSSFVLPLGATVNMDGTALYECVAAMFIAQAYGMDLSLATQFMIVITAVLTSIGVASIPAASLVAITVILAAIGLPAEAIGLILVTDRLLDMFRTAVNVWGDSVVTVVLARSEGEEQVLQRPVADAERMAQAASAHAGQGQTDK</sequence>
<dbReference type="PROSITE" id="PS00714">
    <property type="entry name" value="NA_DICARBOXYL_SYMP_2"/>
    <property type="match status" value="1"/>
</dbReference>
<feature type="transmembrane region" description="Helical" evidence="8">
    <location>
        <begin position="362"/>
        <end position="383"/>
    </location>
</feature>
<evidence type="ECO:0000256" key="8">
    <source>
        <dbReference type="SAM" id="Phobius"/>
    </source>
</evidence>
<keyword evidence="6 8" id="KW-0472">Membrane</keyword>
<proteinExistence type="predicted"/>
<keyword evidence="2" id="KW-0813">Transport</keyword>
<reference evidence="9 10" key="1">
    <citation type="submission" date="2012-09" db="EMBL/GenBank/DDBJ databases">
        <title>Genome Sequence of alkane-degrading Bacterium Alcanivorax jadensis T9.</title>
        <authorList>
            <person name="Lai Q."/>
            <person name="Shao Z."/>
        </authorList>
    </citation>
    <scope>NUCLEOTIDE SEQUENCE [LARGE SCALE GENOMIC DNA]</scope>
    <source>
        <strain evidence="9 10">T9</strain>
    </source>
</reference>
<dbReference type="InterPro" id="IPR036458">
    <property type="entry name" value="Na:dicarbo_symporter_sf"/>
</dbReference>
<dbReference type="EMBL" id="ARXU01000001">
    <property type="protein sequence ID" value="KGD62733.1"/>
    <property type="molecule type" value="Genomic_DNA"/>
</dbReference>
<dbReference type="PANTHER" id="PTHR11958">
    <property type="entry name" value="SODIUM/DICARBOXYLATE SYMPORTER-RELATED"/>
    <property type="match status" value="1"/>
</dbReference>
<keyword evidence="10" id="KW-1185">Reference proteome</keyword>
<evidence type="ECO:0000256" key="4">
    <source>
        <dbReference type="ARBA" id="ARBA00022847"/>
    </source>
</evidence>
<feature type="transmembrane region" description="Helical" evidence="8">
    <location>
        <begin position="192"/>
        <end position="216"/>
    </location>
</feature>
<dbReference type="RefSeq" id="WP_035244122.1">
    <property type="nucleotide sequence ID" value="NZ_ARXU01000001.1"/>
</dbReference>
<evidence type="ECO:0000256" key="1">
    <source>
        <dbReference type="ARBA" id="ARBA00004141"/>
    </source>
</evidence>
<accession>A0ABR4WGL1</accession>
<comment type="caution">
    <text evidence="9">The sequence shown here is derived from an EMBL/GenBank/DDBJ whole genome shotgun (WGS) entry which is preliminary data.</text>
</comment>
<dbReference type="InterPro" id="IPR018107">
    <property type="entry name" value="Na-dicarboxylate_symporter_CS"/>
</dbReference>
<feature type="transmembrane region" description="Helical" evidence="8">
    <location>
        <begin position="80"/>
        <end position="101"/>
    </location>
</feature>
<comment type="subcellular location">
    <subcellularLocation>
        <location evidence="1">Membrane</location>
        <topology evidence="1">Multi-pass membrane protein</topology>
    </subcellularLocation>
</comment>
<dbReference type="InterPro" id="IPR001991">
    <property type="entry name" value="Na-dicarboxylate_symporter"/>
</dbReference>
<feature type="transmembrane region" description="Helical" evidence="8">
    <location>
        <begin position="228"/>
        <end position="254"/>
    </location>
</feature>
<protein>
    <submittedName>
        <fullName evidence="9">Sodium:dicarboxylate symporter family protein</fullName>
    </submittedName>
</protein>
<dbReference type="InterPro" id="IPR050746">
    <property type="entry name" value="DAACS"/>
</dbReference>
<dbReference type="Proteomes" id="UP000029443">
    <property type="component" value="Unassembled WGS sequence"/>
</dbReference>
<evidence type="ECO:0000256" key="7">
    <source>
        <dbReference type="ARBA" id="ARBA00023180"/>
    </source>
</evidence>
<evidence type="ECO:0000313" key="10">
    <source>
        <dbReference type="Proteomes" id="UP000029443"/>
    </source>
</evidence>